<feature type="compositionally biased region" description="Basic and acidic residues" evidence="1">
    <location>
        <begin position="118"/>
        <end position="134"/>
    </location>
</feature>
<dbReference type="Proteomes" id="UP001497453">
    <property type="component" value="Chromosome 1"/>
</dbReference>
<feature type="compositionally biased region" description="Low complexity" evidence="1">
    <location>
        <begin position="145"/>
        <end position="167"/>
    </location>
</feature>
<feature type="compositionally biased region" description="Polar residues" evidence="1">
    <location>
        <begin position="105"/>
        <end position="114"/>
    </location>
</feature>
<dbReference type="EMBL" id="OZ037944">
    <property type="protein sequence ID" value="CAL1695226.1"/>
    <property type="molecule type" value="Genomic_DNA"/>
</dbReference>
<organism evidence="2 3">
    <name type="scientific">Somion occarium</name>
    <dbReference type="NCBI Taxonomy" id="3059160"/>
    <lineage>
        <taxon>Eukaryota</taxon>
        <taxon>Fungi</taxon>
        <taxon>Dikarya</taxon>
        <taxon>Basidiomycota</taxon>
        <taxon>Agaricomycotina</taxon>
        <taxon>Agaricomycetes</taxon>
        <taxon>Polyporales</taxon>
        <taxon>Cerrenaceae</taxon>
        <taxon>Somion</taxon>
    </lineage>
</organism>
<feature type="compositionally biased region" description="Polar residues" evidence="1">
    <location>
        <begin position="67"/>
        <end position="83"/>
    </location>
</feature>
<feature type="region of interest" description="Disordered" evidence="1">
    <location>
        <begin position="64"/>
        <end position="83"/>
    </location>
</feature>
<gene>
    <name evidence="2" type="ORF">GFSPODELE1_LOCUS650</name>
</gene>
<reference evidence="3" key="1">
    <citation type="submission" date="2024-04" db="EMBL/GenBank/DDBJ databases">
        <authorList>
            <person name="Shaw F."/>
            <person name="Minotto A."/>
        </authorList>
    </citation>
    <scope>NUCLEOTIDE SEQUENCE [LARGE SCALE GENOMIC DNA]</scope>
</reference>
<evidence type="ECO:0000256" key="1">
    <source>
        <dbReference type="SAM" id="MobiDB-lite"/>
    </source>
</evidence>
<proteinExistence type="predicted"/>
<feature type="compositionally biased region" description="Polar residues" evidence="1">
    <location>
        <begin position="520"/>
        <end position="537"/>
    </location>
</feature>
<sequence length="581" mass="66377">MLSHASRVATSHPSPFFTILQSAAGRAWNRTRPQRVLRYSTVQTKNVGNPGESSKAPAIKIGRGSRRYSQSLSAQTSEEHTVQQCFPQTSVNAFDLLEDGDANQSSHYAYTSRSPLHRLQDDSRIRDHPPHEEVPPAWHPHLSRDTPSSSSSATTTTQDDDPPGSSDASIPKLLQVQPIDGQGLLPRTPQDLYEGLLRLLQSDPPPPLPSLIRYHATYRSLQSTQSYNLLISLSIFHASFGTARKLLNRMEFQNIEPDLETRKLRVRLLVRTGNWSRAWRLETSTMHNTEFPLPFPVWAEFFGTTKRGTLRRLRTLALPSGETVSNLVPVSPAETENPHTNVHLRRFRILMEHLPNDQLYRVDDVPARFIRTIVDAALSLDQPEYARKLTEHYFRNLPRELDDAWLDVCLEIIHLHMVRVKKRGLPNYYTSMRILYNYLALHPQFRPTSKTLFLLLRPLRATKNGGSFGQRVVNSFKARWGPDVIDDSVTRRVASFAVKEGRLDIAQAALAEEPLPGHTGRTSLADSDARTSSEVGASRTIQGRWHRSIYSRRNVERWRWRLLRRQVWRLARKKLSVKQSM</sequence>
<accession>A0ABP1CHS5</accession>
<keyword evidence="3" id="KW-1185">Reference proteome</keyword>
<name>A0ABP1CHS5_9APHY</name>
<evidence type="ECO:0000313" key="3">
    <source>
        <dbReference type="Proteomes" id="UP001497453"/>
    </source>
</evidence>
<feature type="region of interest" description="Disordered" evidence="1">
    <location>
        <begin position="105"/>
        <end position="170"/>
    </location>
</feature>
<protein>
    <submittedName>
        <fullName evidence="2">Uncharacterized protein</fullName>
    </submittedName>
</protein>
<feature type="region of interest" description="Disordered" evidence="1">
    <location>
        <begin position="515"/>
        <end position="537"/>
    </location>
</feature>
<evidence type="ECO:0000313" key="2">
    <source>
        <dbReference type="EMBL" id="CAL1695226.1"/>
    </source>
</evidence>